<dbReference type="GO" id="GO:0005840">
    <property type="term" value="C:ribosome"/>
    <property type="evidence" value="ECO:0007669"/>
    <property type="project" value="UniProtKB-KW"/>
</dbReference>
<evidence type="ECO:0000256" key="4">
    <source>
        <dbReference type="ARBA" id="ARBA00035258"/>
    </source>
</evidence>
<dbReference type="HAMAP" id="MF_01302_B">
    <property type="entry name" value="Ribosomal_uS8_B"/>
    <property type="match status" value="1"/>
</dbReference>
<proteinExistence type="inferred from homology"/>
<accession>A0A1F5EUP3</accession>
<dbReference type="Pfam" id="PF00410">
    <property type="entry name" value="Ribosomal_S8"/>
    <property type="match status" value="1"/>
</dbReference>
<dbReference type="EMBL" id="MFAH01000034">
    <property type="protein sequence ID" value="OGD71107.1"/>
    <property type="molecule type" value="Genomic_DNA"/>
</dbReference>
<dbReference type="InterPro" id="IPR000630">
    <property type="entry name" value="Ribosomal_uS8"/>
</dbReference>
<evidence type="ECO:0000256" key="6">
    <source>
        <dbReference type="RuleBase" id="RU003660"/>
    </source>
</evidence>
<dbReference type="GO" id="GO:1990904">
    <property type="term" value="C:ribonucleoprotein complex"/>
    <property type="evidence" value="ECO:0007669"/>
    <property type="project" value="UniProtKB-KW"/>
</dbReference>
<name>A0A1F5EUP3_9BACT</name>
<dbReference type="GO" id="GO:0005737">
    <property type="term" value="C:cytoplasm"/>
    <property type="evidence" value="ECO:0007669"/>
    <property type="project" value="UniProtKB-ARBA"/>
</dbReference>
<evidence type="ECO:0000256" key="1">
    <source>
        <dbReference type="ARBA" id="ARBA00006471"/>
    </source>
</evidence>
<evidence type="ECO:0000313" key="8">
    <source>
        <dbReference type="Proteomes" id="UP000177390"/>
    </source>
</evidence>
<organism evidence="7 8">
    <name type="scientific">Candidatus Collierbacteria bacterium RIFCSPHIGHO2_02_FULL_49_10</name>
    <dbReference type="NCBI Taxonomy" id="1817723"/>
    <lineage>
        <taxon>Bacteria</taxon>
        <taxon>Candidatus Collieribacteriota</taxon>
    </lineage>
</organism>
<comment type="function">
    <text evidence="5">One of the primary rRNA binding proteins, it binds directly to 16S rRNA central domain where it helps coordinate assembly of the platform of the 30S subunit.</text>
</comment>
<evidence type="ECO:0000313" key="7">
    <source>
        <dbReference type="EMBL" id="OGD71107.1"/>
    </source>
</evidence>
<comment type="subunit">
    <text evidence="5">Part of the 30S ribosomal subunit. Contacts proteins S5 and S12.</text>
</comment>
<gene>
    <name evidence="5" type="primary">rpsH</name>
    <name evidence="7" type="ORF">A3D09_01920</name>
</gene>
<keyword evidence="2 5" id="KW-0689">Ribosomal protein</keyword>
<protein>
    <recommendedName>
        <fullName evidence="4 5">Small ribosomal subunit protein uS8</fullName>
    </recommendedName>
</protein>
<comment type="caution">
    <text evidence="7">The sequence shown here is derived from an EMBL/GenBank/DDBJ whole genome shotgun (WGS) entry which is preliminary data.</text>
</comment>
<dbReference type="GO" id="GO:0003735">
    <property type="term" value="F:structural constituent of ribosome"/>
    <property type="evidence" value="ECO:0007669"/>
    <property type="project" value="InterPro"/>
</dbReference>
<evidence type="ECO:0000256" key="5">
    <source>
        <dbReference type="HAMAP-Rule" id="MF_01302"/>
    </source>
</evidence>
<dbReference type="FunFam" id="3.30.1490.10:FF:000001">
    <property type="entry name" value="30S ribosomal protein S8"/>
    <property type="match status" value="1"/>
</dbReference>
<dbReference type="Gene3D" id="3.30.1490.10">
    <property type="match status" value="1"/>
</dbReference>
<evidence type="ECO:0000256" key="3">
    <source>
        <dbReference type="ARBA" id="ARBA00023274"/>
    </source>
</evidence>
<keyword evidence="3 5" id="KW-0687">Ribonucleoprotein</keyword>
<dbReference type="Gene3D" id="3.30.1370.30">
    <property type="match status" value="1"/>
</dbReference>
<dbReference type="InterPro" id="IPR035987">
    <property type="entry name" value="Ribosomal_uS8_sf"/>
</dbReference>
<dbReference type="GO" id="GO:0019843">
    <property type="term" value="F:rRNA binding"/>
    <property type="evidence" value="ECO:0007669"/>
    <property type="project" value="UniProtKB-UniRule"/>
</dbReference>
<reference evidence="7 8" key="1">
    <citation type="journal article" date="2016" name="Nat. Commun.">
        <title>Thousands of microbial genomes shed light on interconnected biogeochemical processes in an aquifer system.</title>
        <authorList>
            <person name="Anantharaman K."/>
            <person name="Brown C.T."/>
            <person name="Hug L.A."/>
            <person name="Sharon I."/>
            <person name="Castelle C.J."/>
            <person name="Probst A.J."/>
            <person name="Thomas B.C."/>
            <person name="Singh A."/>
            <person name="Wilkins M.J."/>
            <person name="Karaoz U."/>
            <person name="Brodie E.L."/>
            <person name="Williams K.H."/>
            <person name="Hubbard S.S."/>
            <person name="Banfield J.F."/>
        </authorList>
    </citation>
    <scope>NUCLEOTIDE SEQUENCE [LARGE SCALE GENOMIC DNA]</scope>
</reference>
<keyword evidence="5" id="KW-0699">rRNA-binding</keyword>
<dbReference type="AlphaFoldDB" id="A0A1F5EUP3"/>
<dbReference type="PROSITE" id="PS00053">
    <property type="entry name" value="RIBOSOMAL_S8"/>
    <property type="match status" value="1"/>
</dbReference>
<evidence type="ECO:0000256" key="2">
    <source>
        <dbReference type="ARBA" id="ARBA00022980"/>
    </source>
</evidence>
<dbReference type="Proteomes" id="UP000177390">
    <property type="component" value="Unassembled WGS sequence"/>
</dbReference>
<keyword evidence="5" id="KW-0694">RNA-binding</keyword>
<dbReference type="NCBIfam" id="NF001109">
    <property type="entry name" value="PRK00136.1"/>
    <property type="match status" value="1"/>
</dbReference>
<dbReference type="GO" id="GO:0006412">
    <property type="term" value="P:translation"/>
    <property type="evidence" value="ECO:0007669"/>
    <property type="project" value="UniProtKB-UniRule"/>
</dbReference>
<sequence>MDPIADFLTAIRNGYLAKKETITVSKSKMKTALADILVKQGFLLSSEDEEDEIKLTLHYLPDGQPVLTHIKRISKPGVRRYSGADSIPTALSGAGISILSTPAGLLTDREARAKRLGGEVICQLW</sequence>
<comment type="similarity">
    <text evidence="1 5 6">Belongs to the universal ribosomal protein uS8 family.</text>
</comment>
<dbReference type="PANTHER" id="PTHR11758">
    <property type="entry name" value="40S RIBOSOMAL PROTEIN S15A"/>
    <property type="match status" value="1"/>
</dbReference>
<dbReference type="SUPFAM" id="SSF56047">
    <property type="entry name" value="Ribosomal protein S8"/>
    <property type="match status" value="1"/>
</dbReference>
<dbReference type="InterPro" id="IPR047863">
    <property type="entry name" value="Ribosomal_uS8_CS"/>
</dbReference>